<dbReference type="Proteomes" id="UP000187367">
    <property type="component" value="Unassembled WGS sequence"/>
</dbReference>
<evidence type="ECO:0000256" key="6">
    <source>
        <dbReference type="ARBA" id="ARBA00022679"/>
    </source>
</evidence>
<comment type="subcellular location">
    <subcellularLocation>
        <location evidence="2">Cell membrane</location>
        <topology evidence="2">Multi-pass membrane protein</topology>
    </subcellularLocation>
</comment>
<dbReference type="RefSeq" id="WP_076760028.1">
    <property type="nucleotide sequence ID" value="NZ_CP133085.1"/>
</dbReference>
<keyword evidence="7 14" id="KW-0812">Transmembrane</keyword>
<evidence type="ECO:0000256" key="5">
    <source>
        <dbReference type="ARBA" id="ARBA00022553"/>
    </source>
</evidence>
<dbReference type="GO" id="GO:0005524">
    <property type="term" value="F:ATP binding"/>
    <property type="evidence" value="ECO:0007669"/>
    <property type="project" value="UniProtKB-KW"/>
</dbReference>
<dbReference type="EC" id="2.7.13.3" evidence="3"/>
<feature type="transmembrane region" description="Helical" evidence="14">
    <location>
        <begin position="34"/>
        <end position="57"/>
    </location>
</feature>
<evidence type="ECO:0000256" key="1">
    <source>
        <dbReference type="ARBA" id="ARBA00000085"/>
    </source>
</evidence>
<evidence type="ECO:0000256" key="4">
    <source>
        <dbReference type="ARBA" id="ARBA00022475"/>
    </source>
</evidence>
<dbReference type="Gene3D" id="3.30.565.10">
    <property type="entry name" value="Histidine kinase-like ATPase, C-terminal domain"/>
    <property type="match status" value="1"/>
</dbReference>
<keyword evidence="17" id="KW-1185">Reference proteome</keyword>
<name>A0A1R1S234_9BACI</name>
<evidence type="ECO:0000256" key="9">
    <source>
        <dbReference type="ARBA" id="ARBA00022777"/>
    </source>
</evidence>
<dbReference type="SMART" id="SM00388">
    <property type="entry name" value="HisKA"/>
    <property type="match status" value="1"/>
</dbReference>
<dbReference type="Gene3D" id="1.10.287.130">
    <property type="match status" value="1"/>
</dbReference>
<keyword evidence="13 14" id="KW-0472">Membrane</keyword>
<evidence type="ECO:0000256" key="14">
    <source>
        <dbReference type="SAM" id="Phobius"/>
    </source>
</evidence>
<dbReference type="SUPFAM" id="SSF55874">
    <property type="entry name" value="ATPase domain of HSP90 chaperone/DNA topoisomerase II/histidine kinase"/>
    <property type="match status" value="1"/>
</dbReference>
<dbReference type="PANTHER" id="PTHR45453">
    <property type="entry name" value="PHOSPHATE REGULON SENSOR PROTEIN PHOR"/>
    <property type="match status" value="1"/>
</dbReference>
<keyword evidence="4" id="KW-1003">Cell membrane</keyword>
<dbReference type="SMART" id="SM00387">
    <property type="entry name" value="HATPase_c"/>
    <property type="match status" value="1"/>
</dbReference>
<dbReference type="SUPFAM" id="SSF47384">
    <property type="entry name" value="Homodimeric domain of signal transducing histidine kinase"/>
    <property type="match status" value="1"/>
</dbReference>
<dbReference type="OrthoDB" id="9780487at2"/>
<organism evidence="16 17">
    <name type="scientific">Bacillus swezeyi</name>
    <dbReference type="NCBI Taxonomy" id="1925020"/>
    <lineage>
        <taxon>Bacteria</taxon>
        <taxon>Bacillati</taxon>
        <taxon>Bacillota</taxon>
        <taxon>Bacilli</taxon>
        <taxon>Bacillales</taxon>
        <taxon>Bacillaceae</taxon>
        <taxon>Bacillus</taxon>
    </lineage>
</organism>
<keyword evidence="11 14" id="KW-1133">Transmembrane helix</keyword>
<evidence type="ECO:0000256" key="13">
    <source>
        <dbReference type="ARBA" id="ARBA00023136"/>
    </source>
</evidence>
<comment type="caution">
    <text evidence="16">The sequence shown here is derived from an EMBL/GenBank/DDBJ whole genome shotgun (WGS) entry which is preliminary data.</text>
</comment>
<keyword evidence="12" id="KW-0902">Two-component regulatory system</keyword>
<gene>
    <name evidence="16" type="ORF">BW143_07645</name>
</gene>
<feature type="domain" description="Histidine kinase" evidence="15">
    <location>
        <begin position="122"/>
        <end position="330"/>
    </location>
</feature>
<dbReference type="GO" id="GO:0000155">
    <property type="term" value="F:phosphorelay sensor kinase activity"/>
    <property type="evidence" value="ECO:0007669"/>
    <property type="project" value="InterPro"/>
</dbReference>
<accession>A0A1R1S234</accession>
<keyword evidence="9" id="KW-0418">Kinase</keyword>
<evidence type="ECO:0000259" key="15">
    <source>
        <dbReference type="PROSITE" id="PS50109"/>
    </source>
</evidence>
<keyword evidence="10" id="KW-0067">ATP-binding</keyword>
<evidence type="ECO:0000256" key="2">
    <source>
        <dbReference type="ARBA" id="ARBA00004651"/>
    </source>
</evidence>
<evidence type="ECO:0000256" key="8">
    <source>
        <dbReference type="ARBA" id="ARBA00022741"/>
    </source>
</evidence>
<dbReference type="PRINTS" id="PR00344">
    <property type="entry name" value="BCTRLSENSOR"/>
</dbReference>
<proteinExistence type="predicted"/>
<dbReference type="CDD" id="cd00082">
    <property type="entry name" value="HisKA"/>
    <property type="match status" value="1"/>
</dbReference>
<evidence type="ECO:0000256" key="10">
    <source>
        <dbReference type="ARBA" id="ARBA00022840"/>
    </source>
</evidence>
<feature type="transmembrane region" description="Helical" evidence="14">
    <location>
        <begin position="9"/>
        <end position="28"/>
    </location>
</feature>
<comment type="catalytic activity">
    <reaction evidence="1">
        <text>ATP + protein L-histidine = ADP + protein N-phospho-L-histidine.</text>
        <dbReference type="EC" id="2.7.13.3"/>
    </reaction>
</comment>
<dbReference type="InterPro" id="IPR005467">
    <property type="entry name" value="His_kinase_dom"/>
</dbReference>
<evidence type="ECO:0000256" key="3">
    <source>
        <dbReference type="ARBA" id="ARBA00012438"/>
    </source>
</evidence>
<evidence type="ECO:0000256" key="11">
    <source>
        <dbReference type="ARBA" id="ARBA00022989"/>
    </source>
</evidence>
<dbReference type="InterPro" id="IPR004358">
    <property type="entry name" value="Sig_transdc_His_kin-like_C"/>
</dbReference>
<reference evidence="16 17" key="1">
    <citation type="submission" date="2017-01" db="EMBL/GenBank/DDBJ databases">
        <title>Bacillus phylogenomics.</title>
        <authorList>
            <person name="Dunlap C."/>
        </authorList>
    </citation>
    <scope>NUCLEOTIDE SEQUENCE [LARGE SCALE GENOMIC DNA]</scope>
    <source>
        <strain evidence="16 17">NRRL B-41282</strain>
    </source>
</reference>
<dbReference type="AlphaFoldDB" id="A0A1R1S234"/>
<sequence length="335" mass="39377">MKLFFREHYLLIAVQALQFFTMLLIYWLDGYRHIRPALYAVFLGFFLLGCYLFYHYYTRRKFYQRINSRLVSLDDTFLKTNQPQSPLSEALEQLLKSQYRHYRHELKALESGKKEHLTFMDQWVHQMKTPLSVIELTAQNLDEPESSSIREETERIKTGLNTILYMARLRTIEQDFRVKPVVLADIVHEVNQENKRFYIRSQVYPKFEEQQNGIIVETDEKWLFFMLSQLINNAVKYSAGKSNTIMISLYEKEGEAVLEVQDFGAGIPDIDQKRIFDPFFTGENGRRFRESTGMGLYLTKAAADHLGHRIELDSEEGKGTTVRLIFTATQNLTSM</sequence>
<evidence type="ECO:0000313" key="16">
    <source>
        <dbReference type="EMBL" id="OMI07057.1"/>
    </source>
</evidence>
<dbReference type="GO" id="GO:0004721">
    <property type="term" value="F:phosphoprotein phosphatase activity"/>
    <property type="evidence" value="ECO:0007669"/>
    <property type="project" value="TreeGrafter"/>
</dbReference>
<accession>A0A1R1QQX4</accession>
<evidence type="ECO:0000256" key="7">
    <source>
        <dbReference type="ARBA" id="ARBA00022692"/>
    </source>
</evidence>
<dbReference type="PANTHER" id="PTHR45453:SF2">
    <property type="entry name" value="HISTIDINE KINASE"/>
    <property type="match status" value="1"/>
</dbReference>
<dbReference type="GeneID" id="92792176"/>
<keyword evidence="6" id="KW-0808">Transferase</keyword>
<evidence type="ECO:0000313" key="17">
    <source>
        <dbReference type="Proteomes" id="UP000187367"/>
    </source>
</evidence>
<dbReference type="GO" id="GO:0016036">
    <property type="term" value="P:cellular response to phosphate starvation"/>
    <property type="evidence" value="ECO:0007669"/>
    <property type="project" value="TreeGrafter"/>
</dbReference>
<keyword evidence="5" id="KW-0597">Phosphoprotein</keyword>
<dbReference type="GO" id="GO:0005886">
    <property type="term" value="C:plasma membrane"/>
    <property type="evidence" value="ECO:0007669"/>
    <property type="project" value="UniProtKB-SubCell"/>
</dbReference>
<dbReference type="PROSITE" id="PS50109">
    <property type="entry name" value="HIS_KIN"/>
    <property type="match status" value="1"/>
</dbReference>
<dbReference type="InterPro" id="IPR050351">
    <property type="entry name" value="BphY/WalK/GraS-like"/>
</dbReference>
<dbReference type="Pfam" id="PF00512">
    <property type="entry name" value="HisKA"/>
    <property type="match status" value="1"/>
</dbReference>
<dbReference type="EMBL" id="MTJL01000011">
    <property type="protein sequence ID" value="OMI07057.1"/>
    <property type="molecule type" value="Genomic_DNA"/>
</dbReference>
<dbReference type="Pfam" id="PF02518">
    <property type="entry name" value="HATPase_c"/>
    <property type="match status" value="1"/>
</dbReference>
<dbReference type="InterPro" id="IPR003661">
    <property type="entry name" value="HisK_dim/P_dom"/>
</dbReference>
<dbReference type="InterPro" id="IPR003594">
    <property type="entry name" value="HATPase_dom"/>
</dbReference>
<dbReference type="InterPro" id="IPR036097">
    <property type="entry name" value="HisK_dim/P_sf"/>
</dbReference>
<evidence type="ECO:0000256" key="12">
    <source>
        <dbReference type="ARBA" id="ARBA00023012"/>
    </source>
</evidence>
<keyword evidence="8" id="KW-0547">Nucleotide-binding</keyword>
<protein>
    <recommendedName>
        <fullName evidence="3">histidine kinase</fullName>
        <ecNumber evidence="3">2.7.13.3</ecNumber>
    </recommendedName>
</protein>
<dbReference type="InterPro" id="IPR036890">
    <property type="entry name" value="HATPase_C_sf"/>
</dbReference>